<protein>
    <submittedName>
        <fullName evidence="4">Putative HYR domain protein</fullName>
    </submittedName>
</protein>
<gene>
    <name evidence="4" type="ORF">ALOHA_HF4000ANIW97P9ctg4g9</name>
</gene>
<dbReference type="Gene3D" id="2.60.40.10">
    <property type="entry name" value="Immunoglobulins"/>
    <property type="match status" value="3"/>
</dbReference>
<dbReference type="PROSITE" id="PS50825">
    <property type="entry name" value="HYR"/>
    <property type="match status" value="3"/>
</dbReference>
<dbReference type="EMBL" id="EU016593">
    <property type="protein sequence ID" value="ABZ07130.1"/>
    <property type="molecule type" value="Genomic_DNA"/>
</dbReference>
<dbReference type="SUPFAM" id="SSF49503">
    <property type="entry name" value="Cupredoxins"/>
    <property type="match status" value="1"/>
</dbReference>
<dbReference type="PANTHER" id="PTHR24273:SF32">
    <property type="entry name" value="HYALIN"/>
    <property type="match status" value="1"/>
</dbReference>
<keyword evidence="1" id="KW-0677">Repeat</keyword>
<accession>B3T3H1</accession>
<dbReference type="AlphaFoldDB" id="B3T3H1"/>
<evidence type="ECO:0000256" key="2">
    <source>
        <dbReference type="SAM" id="MobiDB-lite"/>
    </source>
</evidence>
<dbReference type="Gene3D" id="2.60.40.420">
    <property type="entry name" value="Cupredoxins - blue copper proteins"/>
    <property type="match status" value="1"/>
</dbReference>
<feature type="compositionally biased region" description="Polar residues" evidence="2">
    <location>
        <begin position="17"/>
        <end position="35"/>
    </location>
</feature>
<evidence type="ECO:0000313" key="4">
    <source>
        <dbReference type="EMBL" id="ABZ07130.1"/>
    </source>
</evidence>
<reference evidence="4" key="1">
    <citation type="journal article" date="2008" name="ISME J.">
        <title>Genomic patterns of recombination, clonal divergence and environment in marine microbial populations.</title>
        <authorList>
            <person name="Konstantinidis K.T."/>
            <person name="Delong E.F."/>
        </authorList>
    </citation>
    <scope>NUCLEOTIDE SEQUENCE</scope>
</reference>
<dbReference type="Pfam" id="PF02494">
    <property type="entry name" value="HYR"/>
    <property type="match status" value="3"/>
</dbReference>
<dbReference type="PANTHER" id="PTHR24273">
    <property type="entry name" value="FI04643P-RELATED"/>
    <property type="match status" value="1"/>
</dbReference>
<name>B3T3H1_9ARCH</name>
<dbReference type="InterPro" id="IPR008972">
    <property type="entry name" value="Cupredoxin"/>
</dbReference>
<evidence type="ECO:0000256" key="1">
    <source>
        <dbReference type="ARBA" id="ARBA00022737"/>
    </source>
</evidence>
<organism evidence="4">
    <name type="scientific">uncultured marine crenarchaeote HF4000_ANIW97P9</name>
    <dbReference type="NCBI Taxonomy" id="455569"/>
    <lineage>
        <taxon>Archaea</taxon>
        <taxon>Nitrososphaerota</taxon>
        <taxon>Nitrososphaeria</taxon>
        <taxon>Nitrosopumilales</taxon>
        <taxon>environmental samples</taxon>
    </lineage>
</organism>
<feature type="domain" description="HYR" evidence="3">
    <location>
        <begin position="110"/>
        <end position="190"/>
    </location>
</feature>
<dbReference type="InterPro" id="IPR003410">
    <property type="entry name" value="HYR_dom"/>
</dbReference>
<dbReference type="InterPro" id="IPR013783">
    <property type="entry name" value="Ig-like_fold"/>
</dbReference>
<feature type="domain" description="HYR" evidence="3">
    <location>
        <begin position="27"/>
        <end position="107"/>
    </location>
</feature>
<sequence length="921" mass="97262">MLFVPPSIPFMVPEADAQSNDTGGTTPDITAPTVNAPYNITNSTTNSAGGIGSFTVTASDNYGVTSGPTCSPPSGSNFPVGTTTVTCTATDAAGNVGTASFVVTITHIVIDTTLPTITVPSNITNSTSNSAGGFITFYVTASDDVGVTSGPTCSPSSTSFFPVGTTTVTCTATDDAGNTGTVTFTVTVNYTAPADTTPSVNLSFESLDITTSGGGTTLSPGETWYITPTLTWEGVVFASGSYQGSFPTGEPVVHGEIKLPDGTVYESINWTDIFGNSANSVDYNAKTITLSTFNRQLYTTSNWPVGQYTVTITADTGNFFSETNESDNVITGTFYVASESTGDTTPPVIHIPSCGWLIFACSKTIVATNSAGFEYSWSVHATDNVDVISVNCSSDYPPIDNQLTSTTATPSGMYGQNWGPFNDFLFPLGTTLITCQAYDAAGNTSSASITITITDIPDTTPPVITINGLPLPSTLFFSTSSSSGLIAIFDYTWSDNIGVIGETCYPWPGSLFPVGSTTVTCTASDAAGNIATVTFTVTVNYTGTQGVNYTVYVNQMRGSGVIDANDPGGCAGLTPQTCYSPSSVTINIGDSVTWINKDTTNNWYTLMGTWGGLAPPGGDNACDGPGKLNWDMCGISGNDRTSWTHTFDQMGSYYYHDWVYQNSAQRPEGAVYVLSGNAPTTSSQLPVITTQTSADVTPTVIATAYLNGTSPTGRTFYMYGTDVGPALEHYGNSVSWTPNTAYFTATISSDATNSVVWPTSQYMSEISFRKSIEYNSTWPPGIENGWQTPIPTDWVAGTYTVAWEGGPNFDWSGSISVTVPALPGTDAAEEEEIIIPAWIKSNAGWWDAGLIDNRNYVTGLQWLISNGIMTIPPTEQGTGSDDVIPSWVKNNARWWADGSIDDRNYVTGLQWLISNGVMTIG</sequence>
<feature type="region of interest" description="Disordered" evidence="2">
    <location>
        <begin position="12"/>
        <end position="35"/>
    </location>
</feature>
<evidence type="ECO:0000259" key="3">
    <source>
        <dbReference type="PROSITE" id="PS50825"/>
    </source>
</evidence>
<feature type="domain" description="HYR" evidence="3">
    <location>
        <begin position="457"/>
        <end position="541"/>
    </location>
</feature>
<proteinExistence type="predicted"/>